<accession>A0AA38LT24</accession>
<dbReference type="GeneID" id="77725026"/>
<feature type="transmembrane region" description="Helical" evidence="2">
    <location>
        <begin position="209"/>
        <end position="231"/>
    </location>
</feature>
<name>A0AA38LT24_9TREE</name>
<dbReference type="AlphaFoldDB" id="A0AA38LT24"/>
<comment type="caution">
    <text evidence="3">The sequence shown here is derived from an EMBL/GenBank/DDBJ whole genome shotgun (WGS) entry which is preliminary data.</text>
</comment>
<gene>
    <name evidence="3" type="ORF">MKK02DRAFT_17699</name>
</gene>
<feature type="transmembrane region" description="Helical" evidence="2">
    <location>
        <begin position="46"/>
        <end position="66"/>
    </location>
</feature>
<feature type="transmembrane region" description="Helical" evidence="2">
    <location>
        <begin position="251"/>
        <end position="275"/>
    </location>
</feature>
<feature type="transmembrane region" description="Helical" evidence="2">
    <location>
        <begin position="162"/>
        <end position="189"/>
    </location>
</feature>
<reference evidence="3" key="1">
    <citation type="journal article" date="2022" name="G3 (Bethesda)">
        <title>High quality genome of the basidiomycete yeast Dioszegia hungarica PDD-24b-2 isolated from cloud water.</title>
        <authorList>
            <person name="Jarrige D."/>
            <person name="Haridas S."/>
            <person name="Bleykasten-Grosshans C."/>
            <person name="Joly M."/>
            <person name="Nadalig T."/>
            <person name="Sancelme M."/>
            <person name="Vuilleumier S."/>
            <person name="Grigoriev I.V."/>
            <person name="Amato P."/>
            <person name="Bringel F."/>
        </authorList>
    </citation>
    <scope>NUCLEOTIDE SEQUENCE</scope>
    <source>
        <strain evidence="3">PDD-24b-2</strain>
    </source>
</reference>
<keyword evidence="2" id="KW-0472">Membrane</keyword>
<dbReference type="RefSeq" id="XP_052944112.1">
    <property type="nucleotide sequence ID" value="XM_053085825.1"/>
</dbReference>
<evidence type="ECO:0000313" key="4">
    <source>
        <dbReference type="Proteomes" id="UP001164286"/>
    </source>
</evidence>
<evidence type="ECO:0000256" key="1">
    <source>
        <dbReference type="SAM" id="MobiDB-lite"/>
    </source>
</evidence>
<keyword evidence="2" id="KW-0812">Transmembrane</keyword>
<evidence type="ECO:0000313" key="3">
    <source>
        <dbReference type="EMBL" id="KAI9634335.1"/>
    </source>
</evidence>
<feature type="compositionally biased region" description="Basic and acidic residues" evidence="1">
    <location>
        <begin position="374"/>
        <end position="392"/>
    </location>
</feature>
<sequence length="456" mass="49504">MVADLSSVSECFCRSALEPSADPIAGPFFLGFMLESFGELSLCAQLISGMGVVFVLSADYLLSVASRRKLASESSRRLGVALVVVTMTISAAQTLVDLVRGFRIFGTNYMNIAKFLSADPLFFASPFLGILSAFIAQLFLLRRIVRFLSSLELLWPFLSRKIIKITFTTIMIASMVLAAVAGSIASAQVSGTNGLSTLAADCRFRLYSGIWLGTAVGVDCILCSILCVELWWARRKLSMNGTSMQEFMTRLILITFHGGAAVTGLQVAVLLLYYYRQNTAWCYFPMTLLPKVYNITLILSISLPQSQAGRPPSQISLPTIQPDLAANDFRIGSPTNSSGIFDGRHGNVHGHGLGHGRHVIFRSDGSGGVTPAGDDLKKDLDAEKEGGKEKRAGTPGNGARLSQIVRTSWKQNQGLLSWSLIPGDMAEPEMEERGRWGKKVDEDMVSLLLKILRGGS</sequence>
<dbReference type="Proteomes" id="UP001164286">
    <property type="component" value="Unassembled WGS sequence"/>
</dbReference>
<feature type="transmembrane region" description="Helical" evidence="2">
    <location>
        <begin position="78"/>
        <end position="102"/>
    </location>
</feature>
<organism evidence="3 4">
    <name type="scientific">Dioszegia hungarica</name>
    <dbReference type="NCBI Taxonomy" id="4972"/>
    <lineage>
        <taxon>Eukaryota</taxon>
        <taxon>Fungi</taxon>
        <taxon>Dikarya</taxon>
        <taxon>Basidiomycota</taxon>
        <taxon>Agaricomycotina</taxon>
        <taxon>Tremellomycetes</taxon>
        <taxon>Tremellales</taxon>
        <taxon>Bulleribasidiaceae</taxon>
        <taxon>Dioszegia</taxon>
    </lineage>
</organism>
<feature type="transmembrane region" description="Helical" evidence="2">
    <location>
        <begin position="122"/>
        <end position="141"/>
    </location>
</feature>
<evidence type="ECO:0000256" key="2">
    <source>
        <dbReference type="SAM" id="Phobius"/>
    </source>
</evidence>
<proteinExistence type="predicted"/>
<keyword evidence="2" id="KW-1133">Transmembrane helix</keyword>
<feature type="region of interest" description="Disordered" evidence="1">
    <location>
        <begin position="364"/>
        <end position="399"/>
    </location>
</feature>
<dbReference type="EMBL" id="JAKWFO010000008">
    <property type="protein sequence ID" value="KAI9634335.1"/>
    <property type="molecule type" value="Genomic_DNA"/>
</dbReference>
<protein>
    <submittedName>
        <fullName evidence="3">Uncharacterized protein</fullName>
    </submittedName>
</protein>
<keyword evidence="4" id="KW-1185">Reference proteome</keyword>